<evidence type="ECO:0000313" key="3">
    <source>
        <dbReference type="Proteomes" id="UP000056905"/>
    </source>
</evidence>
<dbReference type="STRING" id="69395.AQ619_02635"/>
<sequence length="257" mass="27044">MPQYSPSRVSAELAFSTPLARGSKNARVKRVQEWLTLQGFALAIDSDFGGATFTQVQAFQARAGLPTTGIVDTATYAALTAPLSRAIDYAPAAGQALSPLVAHYAALHVTQHPREAGGDNLGPWVRAYLGWDGAGARWCAGFACFALEQAAAAVGKPPPIKSSASCDTLADRAKTIGKFISGARIASGQVAKSAITPGSFFLVRASPTDWVHVGVVKSASADAFTTYEGNTNDEGSSNGFEAVERVRGYKDKDFIIW</sequence>
<dbReference type="SUPFAM" id="SSF47090">
    <property type="entry name" value="PGBD-like"/>
    <property type="match status" value="1"/>
</dbReference>
<evidence type="ECO:0000313" key="2">
    <source>
        <dbReference type="EMBL" id="ALL12347.1"/>
    </source>
</evidence>
<dbReference type="InterPro" id="IPR002477">
    <property type="entry name" value="Peptidoglycan-bd-like"/>
</dbReference>
<name>A0A0P0NWH3_9CAUL</name>
<dbReference type="InterPro" id="IPR036366">
    <property type="entry name" value="PGBDSf"/>
</dbReference>
<dbReference type="EMBL" id="CP013002">
    <property type="protein sequence ID" value="ALL12347.1"/>
    <property type="molecule type" value="Genomic_DNA"/>
</dbReference>
<dbReference type="OrthoDB" id="482757at2"/>
<dbReference type="RefSeq" id="WP_062143857.1">
    <property type="nucleotide sequence ID" value="NZ_CP013002.1"/>
</dbReference>
<feature type="domain" description="Peptidoglycan binding-like" evidence="1">
    <location>
        <begin position="25"/>
        <end position="79"/>
    </location>
</feature>
<dbReference type="InterPro" id="IPR036365">
    <property type="entry name" value="PGBD-like_sf"/>
</dbReference>
<dbReference type="Proteomes" id="UP000056905">
    <property type="component" value="Chromosome"/>
</dbReference>
<reference evidence="2 3" key="1">
    <citation type="submission" date="2015-10" db="EMBL/GenBank/DDBJ databases">
        <title>Conservation of the essential genome among Caulobacter and Brevundimonas species.</title>
        <authorList>
            <person name="Scott D."/>
            <person name="Ely B."/>
        </authorList>
    </citation>
    <scope>NUCLEOTIDE SEQUENCE [LARGE SCALE GENOMIC DNA]</scope>
    <source>
        <strain evidence="2 3">CB4</strain>
    </source>
</reference>
<dbReference type="AlphaFoldDB" id="A0A0P0NWH3"/>
<dbReference type="KEGG" id="chq:AQ619_02635"/>
<accession>A0A0P0NWH3</accession>
<organism evidence="2 3">
    <name type="scientific">Caulobacter henricii</name>
    <dbReference type="NCBI Taxonomy" id="69395"/>
    <lineage>
        <taxon>Bacteria</taxon>
        <taxon>Pseudomonadati</taxon>
        <taxon>Pseudomonadota</taxon>
        <taxon>Alphaproteobacteria</taxon>
        <taxon>Caulobacterales</taxon>
        <taxon>Caulobacteraceae</taxon>
        <taxon>Caulobacter</taxon>
    </lineage>
</organism>
<keyword evidence="3" id="KW-1185">Reference proteome</keyword>
<dbReference type="Gene3D" id="1.10.101.10">
    <property type="entry name" value="PGBD-like superfamily/PGBD"/>
    <property type="match status" value="1"/>
</dbReference>
<dbReference type="Pfam" id="PF01471">
    <property type="entry name" value="PG_binding_1"/>
    <property type="match status" value="1"/>
</dbReference>
<proteinExistence type="predicted"/>
<gene>
    <name evidence="2" type="ORF">AQ619_02635</name>
</gene>
<evidence type="ECO:0000259" key="1">
    <source>
        <dbReference type="Pfam" id="PF01471"/>
    </source>
</evidence>
<protein>
    <recommendedName>
        <fullName evidence="1">Peptidoglycan binding-like domain-containing protein</fullName>
    </recommendedName>
</protein>